<sequence>MRDAKEAARQEFVSSVARQAVAVVAPEELAFFAPLAAEFARRGEVRRDHRYSDGIIESGWDAAVALVTPVALTLASSLYNRLTDNVSDEIIKRGGRELGRAWSRLRGRRRADGIAATAPEAEPGSATAADLRDQLLQRAGQLQLPPESATALVDALLAVVAKSATGEDGSTGNGLR</sequence>
<organism evidence="1 2">
    <name type="scientific">Streptomyces silvisoli</name>
    <dbReference type="NCBI Taxonomy" id="3034235"/>
    <lineage>
        <taxon>Bacteria</taxon>
        <taxon>Bacillati</taxon>
        <taxon>Actinomycetota</taxon>
        <taxon>Actinomycetes</taxon>
        <taxon>Kitasatosporales</taxon>
        <taxon>Streptomycetaceae</taxon>
        <taxon>Streptomyces</taxon>
    </lineage>
</organism>
<keyword evidence="2" id="KW-1185">Reference proteome</keyword>
<evidence type="ECO:0000313" key="1">
    <source>
        <dbReference type="EMBL" id="MDF3289841.1"/>
    </source>
</evidence>
<reference evidence="1 2" key="1">
    <citation type="submission" date="2023-03" db="EMBL/GenBank/DDBJ databases">
        <title>Draft genome sequence of Streptomyces sp. RB6PN23 isolated from peat swamp forest in Thailand.</title>
        <authorList>
            <person name="Klaysubun C."/>
            <person name="Duangmal K."/>
        </authorList>
    </citation>
    <scope>NUCLEOTIDE SEQUENCE [LARGE SCALE GENOMIC DNA]</scope>
    <source>
        <strain evidence="1 2">RB6PN23</strain>
    </source>
</reference>
<protein>
    <submittedName>
        <fullName evidence="1">Uncharacterized protein</fullName>
    </submittedName>
</protein>
<proteinExistence type="predicted"/>
<dbReference type="EMBL" id="JARJBC010000005">
    <property type="protein sequence ID" value="MDF3289841.1"/>
    <property type="molecule type" value="Genomic_DNA"/>
</dbReference>
<dbReference type="Proteomes" id="UP001216579">
    <property type="component" value="Unassembled WGS sequence"/>
</dbReference>
<comment type="caution">
    <text evidence="1">The sequence shown here is derived from an EMBL/GenBank/DDBJ whole genome shotgun (WGS) entry which is preliminary data.</text>
</comment>
<name>A0ABT5ZJI1_9ACTN</name>
<evidence type="ECO:0000313" key="2">
    <source>
        <dbReference type="Proteomes" id="UP001216579"/>
    </source>
</evidence>
<dbReference type="RefSeq" id="WP_276093339.1">
    <property type="nucleotide sequence ID" value="NZ_JARJBC010000005.1"/>
</dbReference>
<gene>
    <name evidence="1" type="ORF">P3G67_11445</name>
</gene>
<accession>A0ABT5ZJI1</accession>